<proteinExistence type="predicted"/>
<gene>
    <name evidence="1" type="ORF">TCEB3V08_LOCUS8134</name>
</gene>
<reference evidence="1" key="1">
    <citation type="submission" date="2020-11" db="EMBL/GenBank/DDBJ databases">
        <authorList>
            <person name="Tran Van P."/>
        </authorList>
    </citation>
    <scope>NUCLEOTIDE SEQUENCE</scope>
</reference>
<dbReference type="AlphaFoldDB" id="A0A7R9D375"/>
<organism evidence="1">
    <name type="scientific">Timema cristinae</name>
    <name type="common">Walking stick</name>
    <dbReference type="NCBI Taxonomy" id="61476"/>
    <lineage>
        <taxon>Eukaryota</taxon>
        <taxon>Metazoa</taxon>
        <taxon>Ecdysozoa</taxon>
        <taxon>Arthropoda</taxon>
        <taxon>Hexapoda</taxon>
        <taxon>Insecta</taxon>
        <taxon>Pterygota</taxon>
        <taxon>Neoptera</taxon>
        <taxon>Polyneoptera</taxon>
        <taxon>Phasmatodea</taxon>
        <taxon>Timematodea</taxon>
        <taxon>Timematoidea</taxon>
        <taxon>Timematidae</taxon>
        <taxon>Timema</taxon>
    </lineage>
</organism>
<protein>
    <submittedName>
        <fullName evidence="1">Uncharacterized protein</fullName>
    </submittedName>
</protein>
<dbReference type="EMBL" id="OC319549">
    <property type="protein sequence ID" value="CAD7405734.1"/>
    <property type="molecule type" value="Genomic_DNA"/>
</dbReference>
<evidence type="ECO:0000313" key="1">
    <source>
        <dbReference type="EMBL" id="CAD7405734.1"/>
    </source>
</evidence>
<sequence>MNCSQKSFYDAVIDKFIQKGDRKIALIPIKPRVLCVSGQKLAQLLRCLYSLVLGSRPLNDQVILMIVVNDLLNKMPCGPLPFMAYFSLTMEP</sequence>
<name>A0A7R9D375_TIMCR</name>
<accession>A0A7R9D375</accession>